<dbReference type="InParanoid" id="A0A0P0XXK2"/>
<feature type="non-terminal residue" evidence="1">
    <location>
        <position position="261"/>
    </location>
</feature>
<keyword evidence="2" id="KW-1185">Reference proteome</keyword>
<reference evidence="1 2" key="3">
    <citation type="journal article" date="2013" name="Rice">
        <title>Improvement of the Oryza sativa Nipponbare reference genome using next generation sequence and optical map data.</title>
        <authorList>
            <person name="Kawahara Y."/>
            <person name="de la Bastide M."/>
            <person name="Hamilton J.P."/>
            <person name="Kanamori H."/>
            <person name="McCombie W.R."/>
            <person name="Ouyang S."/>
            <person name="Schwartz D.C."/>
            <person name="Tanaka T."/>
            <person name="Wu J."/>
            <person name="Zhou S."/>
            <person name="Childs K.L."/>
            <person name="Davidson R.M."/>
            <person name="Lin H."/>
            <person name="Quesada-Ocampo L."/>
            <person name="Vaillancourt B."/>
            <person name="Sakai H."/>
            <person name="Lee S.S."/>
            <person name="Kim J."/>
            <person name="Numa H."/>
            <person name="Itoh T."/>
            <person name="Buell C.R."/>
            <person name="Matsumoto T."/>
        </authorList>
    </citation>
    <scope>NUCLEOTIDE SEQUENCE [LARGE SCALE GENOMIC DNA]</scope>
    <source>
        <strain evidence="2">cv. Nipponbare</strain>
    </source>
</reference>
<evidence type="ECO:0000313" key="1">
    <source>
        <dbReference type="EMBL" id="BAT12197.1"/>
    </source>
</evidence>
<name>A0A0P0XXK2_ORYSJ</name>
<accession>A0A0P0XXK2</accession>
<protein>
    <submittedName>
        <fullName evidence="1">Os10g0575650 protein</fullName>
    </submittedName>
</protein>
<reference evidence="2" key="1">
    <citation type="journal article" date="2005" name="Nature">
        <title>The map-based sequence of the rice genome.</title>
        <authorList>
            <consortium name="International rice genome sequencing project (IRGSP)"/>
            <person name="Matsumoto T."/>
            <person name="Wu J."/>
            <person name="Kanamori H."/>
            <person name="Katayose Y."/>
            <person name="Fujisawa M."/>
            <person name="Namiki N."/>
            <person name="Mizuno H."/>
            <person name="Yamamoto K."/>
            <person name="Antonio B.A."/>
            <person name="Baba T."/>
            <person name="Sakata K."/>
            <person name="Nagamura Y."/>
            <person name="Aoki H."/>
            <person name="Arikawa K."/>
            <person name="Arita K."/>
            <person name="Bito T."/>
            <person name="Chiden Y."/>
            <person name="Fujitsuka N."/>
            <person name="Fukunaka R."/>
            <person name="Hamada M."/>
            <person name="Harada C."/>
            <person name="Hayashi A."/>
            <person name="Hijishita S."/>
            <person name="Honda M."/>
            <person name="Hosokawa S."/>
            <person name="Ichikawa Y."/>
            <person name="Idonuma A."/>
            <person name="Iijima M."/>
            <person name="Ikeda M."/>
            <person name="Ikeno M."/>
            <person name="Ito K."/>
            <person name="Ito S."/>
            <person name="Ito T."/>
            <person name="Ito Y."/>
            <person name="Ito Y."/>
            <person name="Iwabuchi A."/>
            <person name="Kamiya K."/>
            <person name="Karasawa W."/>
            <person name="Kurita K."/>
            <person name="Katagiri S."/>
            <person name="Kikuta A."/>
            <person name="Kobayashi H."/>
            <person name="Kobayashi N."/>
            <person name="Machita K."/>
            <person name="Maehara T."/>
            <person name="Masukawa M."/>
            <person name="Mizubayashi T."/>
            <person name="Mukai Y."/>
            <person name="Nagasaki H."/>
            <person name="Nagata Y."/>
            <person name="Naito S."/>
            <person name="Nakashima M."/>
            <person name="Nakama Y."/>
            <person name="Nakamichi Y."/>
            <person name="Nakamura M."/>
            <person name="Meguro A."/>
            <person name="Negishi M."/>
            <person name="Ohta I."/>
            <person name="Ohta T."/>
            <person name="Okamoto M."/>
            <person name="Ono N."/>
            <person name="Saji S."/>
            <person name="Sakaguchi M."/>
            <person name="Sakai K."/>
            <person name="Shibata M."/>
            <person name="Shimokawa T."/>
            <person name="Song J."/>
            <person name="Takazaki Y."/>
            <person name="Terasawa K."/>
            <person name="Tsugane M."/>
            <person name="Tsuji K."/>
            <person name="Ueda S."/>
            <person name="Waki K."/>
            <person name="Yamagata H."/>
            <person name="Yamamoto M."/>
            <person name="Yamamoto S."/>
            <person name="Yamane H."/>
            <person name="Yoshiki S."/>
            <person name="Yoshihara R."/>
            <person name="Yukawa K."/>
            <person name="Zhong H."/>
            <person name="Yano M."/>
            <person name="Yuan Q."/>
            <person name="Ouyang S."/>
            <person name="Liu J."/>
            <person name="Jones K.M."/>
            <person name="Gansberger K."/>
            <person name="Moffat K."/>
            <person name="Hill J."/>
            <person name="Bera J."/>
            <person name="Fadrosh D."/>
            <person name="Jin S."/>
            <person name="Johri S."/>
            <person name="Kim M."/>
            <person name="Overton L."/>
            <person name="Reardon M."/>
            <person name="Tsitrin T."/>
            <person name="Vuong H."/>
            <person name="Weaver B."/>
            <person name="Ciecko A."/>
            <person name="Tallon L."/>
            <person name="Jackson J."/>
            <person name="Pai G."/>
            <person name="Aken S.V."/>
            <person name="Utterback T."/>
            <person name="Reidmuller S."/>
            <person name="Feldblyum T."/>
            <person name="Hsiao J."/>
            <person name="Zismann V."/>
            <person name="Iobst S."/>
            <person name="de Vazeille A.R."/>
            <person name="Buell C.R."/>
            <person name="Ying K."/>
            <person name="Li Y."/>
            <person name="Lu T."/>
            <person name="Huang Y."/>
            <person name="Zhao Q."/>
            <person name="Feng Q."/>
            <person name="Zhang L."/>
            <person name="Zhu J."/>
            <person name="Weng Q."/>
            <person name="Mu J."/>
            <person name="Lu Y."/>
            <person name="Fan D."/>
            <person name="Liu Y."/>
            <person name="Guan J."/>
            <person name="Zhang Y."/>
            <person name="Yu S."/>
            <person name="Liu X."/>
            <person name="Zhang Y."/>
            <person name="Hong G."/>
            <person name="Han B."/>
            <person name="Choisne N."/>
            <person name="Demange N."/>
            <person name="Orjeda G."/>
            <person name="Samain S."/>
            <person name="Cattolico L."/>
            <person name="Pelletier E."/>
            <person name="Couloux A."/>
            <person name="Segurens B."/>
            <person name="Wincker P."/>
            <person name="D'Hont A."/>
            <person name="Scarpelli C."/>
            <person name="Weissenbach J."/>
            <person name="Salanoubat M."/>
            <person name="Quetier F."/>
            <person name="Yu Y."/>
            <person name="Kim H.R."/>
            <person name="Rambo T."/>
            <person name="Currie J."/>
            <person name="Collura K."/>
            <person name="Luo M."/>
            <person name="Yang T."/>
            <person name="Ammiraju J.S.S."/>
            <person name="Engler F."/>
            <person name="Soderlund C."/>
            <person name="Wing R.A."/>
            <person name="Palmer L.E."/>
            <person name="de la Bastide M."/>
            <person name="Spiegel L."/>
            <person name="Nascimento L."/>
            <person name="Zutavern T."/>
            <person name="O'Shaughnessy A."/>
            <person name="Dike S."/>
            <person name="Dedhia N."/>
            <person name="Preston R."/>
            <person name="Balija V."/>
            <person name="McCombie W.R."/>
            <person name="Chow T."/>
            <person name="Chen H."/>
            <person name="Chung M."/>
            <person name="Chen C."/>
            <person name="Shaw J."/>
            <person name="Wu H."/>
            <person name="Hsiao K."/>
            <person name="Chao Y."/>
            <person name="Chu M."/>
            <person name="Cheng C."/>
            <person name="Hour A."/>
            <person name="Lee P."/>
            <person name="Lin S."/>
            <person name="Lin Y."/>
            <person name="Liou J."/>
            <person name="Liu S."/>
            <person name="Hsing Y."/>
            <person name="Raghuvanshi S."/>
            <person name="Mohanty A."/>
            <person name="Bharti A.K."/>
            <person name="Gaur A."/>
            <person name="Gupta V."/>
            <person name="Kumar D."/>
            <person name="Ravi V."/>
            <person name="Vij S."/>
            <person name="Kapur A."/>
            <person name="Khurana P."/>
            <person name="Khurana P."/>
            <person name="Khurana J.P."/>
            <person name="Tyagi A.K."/>
            <person name="Gaikwad K."/>
            <person name="Singh A."/>
            <person name="Dalal V."/>
            <person name="Srivastava S."/>
            <person name="Dixit A."/>
            <person name="Pal A.K."/>
            <person name="Ghazi I.A."/>
            <person name="Yadav M."/>
            <person name="Pandit A."/>
            <person name="Bhargava A."/>
            <person name="Sureshbabu K."/>
            <person name="Batra K."/>
            <person name="Sharma T.R."/>
            <person name="Mohapatra T."/>
            <person name="Singh N.K."/>
            <person name="Messing J."/>
            <person name="Nelson A.B."/>
            <person name="Fuks G."/>
            <person name="Kavchok S."/>
            <person name="Keizer G."/>
            <person name="Linton E."/>
            <person name="Llaca V."/>
            <person name="Song R."/>
            <person name="Tanyolac B."/>
            <person name="Young S."/>
            <person name="Ho-Il K."/>
            <person name="Hahn J.H."/>
            <person name="Sangsakoo G."/>
            <person name="Vanavichit A."/>
            <person name="de Mattos Luiz.A.T."/>
            <person name="Zimmer P.D."/>
            <person name="Malone G."/>
            <person name="Dellagostin O."/>
            <person name="de Oliveira A.C."/>
            <person name="Bevan M."/>
            <person name="Bancroft I."/>
            <person name="Minx P."/>
            <person name="Cordum H."/>
            <person name="Wilson R."/>
            <person name="Cheng Z."/>
            <person name="Jin W."/>
            <person name="Jiang J."/>
            <person name="Leong S.A."/>
            <person name="Iwama H."/>
            <person name="Gojobori T."/>
            <person name="Itoh T."/>
            <person name="Niimura Y."/>
            <person name="Fujii Y."/>
            <person name="Habara T."/>
            <person name="Sakai H."/>
            <person name="Sato Y."/>
            <person name="Wilson G."/>
            <person name="Kumar K."/>
            <person name="McCouch S."/>
            <person name="Juretic N."/>
            <person name="Hoen D."/>
            <person name="Wright S."/>
            <person name="Bruskiewich R."/>
            <person name="Bureau T."/>
            <person name="Miyao A."/>
            <person name="Hirochika H."/>
            <person name="Nishikawa T."/>
            <person name="Kadowaki K."/>
            <person name="Sugiura M."/>
            <person name="Burr B."/>
            <person name="Sasaki T."/>
        </authorList>
    </citation>
    <scope>NUCLEOTIDE SEQUENCE [LARGE SCALE GENOMIC DNA]</scope>
    <source>
        <strain evidence="2">cv. Nipponbare</strain>
    </source>
</reference>
<gene>
    <name evidence="1" type="ordered locus">Os10g0575650</name>
    <name evidence="1" type="ORF">OSNPB_100575650</name>
</gene>
<proteinExistence type="predicted"/>
<organism evidence="1 2">
    <name type="scientific">Oryza sativa subsp. japonica</name>
    <name type="common">Rice</name>
    <dbReference type="NCBI Taxonomy" id="39947"/>
    <lineage>
        <taxon>Eukaryota</taxon>
        <taxon>Viridiplantae</taxon>
        <taxon>Streptophyta</taxon>
        <taxon>Embryophyta</taxon>
        <taxon>Tracheophyta</taxon>
        <taxon>Spermatophyta</taxon>
        <taxon>Magnoliopsida</taxon>
        <taxon>Liliopsida</taxon>
        <taxon>Poales</taxon>
        <taxon>Poaceae</taxon>
        <taxon>BOP clade</taxon>
        <taxon>Oryzoideae</taxon>
        <taxon>Oryzeae</taxon>
        <taxon>Oryzinae</taxon>
        <taxon>Oryza</taxon>
        <taxon>Oryza sativa</taxon>
    </lineage>
</organism>
<sequence>MLAQKVVIIRCDSFIIFVLASGVRITVGDVTGELTGEALALALEDGEPARGPEGGAAGDVVPEHRLQRLLLPDHLHVLHPHHPGVSIGHVLDDAAGRPPPAPDHRGLEEPLLKPFRREIHDRPAPLVGVVHAVTEEHHLARRHQRRQELHLCLHLHAISTAEVTRRSSVVYDLDCSCLANNRREQLHPFVRIEEGVHQVDAVHDDHRVVTRPLRPRHRAAVSLLRAVHRPAEHPRVLLHGHHLRATLPHPQRLAGAAHPGE</sequence>
<dbReference type="Proteomes" id="UP000059680">
    <property type="component" value="Chromosome 10"/>
</dbReference>
<dbReference type="Gramene" id="Os10t0575650-00">
    <property type="protein sequence ID" value="Os10t0575650-00"/>
    <property type="gene ID" value="Os10g0575650"/>
</dbReference>
<evidence type="ECO:0000313" key="2">
    <source>
        <dbReference type="Proteomes" id="UP000059680"/>
    </source>
</evidence>
<reference evidence="1 2" key="2">
    <citation type="journal article" date="2013" name="Plant Cell Physiol.">
        <title>Rice Annotation Project Database (RAP-DB): an integrative and interactive database for rice genomics.</title>
        <authorList>
            <person name="Sakai H."/>
            <person name="Lee S.S."/>
            <person name="Tanaka T."/>
            <person name="Numa H."/>
            <person name="Kim J."/>
            <person name="Kawahara Y."/>
            <person name="Wakimoto H."/>
            <person name="Yang C.C."/>
            <person name="Iwamoto M."/>
            <person name="Abe T."/>
            <person name="Yamada Y."/>
            <person name="Muto A."/>
            <person name="Inokuchi H."/>
            <person name="Ikemura T."/>
            <person name="Matsumoto T."/>
            <person name="Sasaki T."/>
            <person name="Itoh T."/>
        </authorList>
    </citation>
    <scope>NUCLEOTIDE SEQUENCE [LARGE SCALE GENOMIC DNA]</scope>
    <source>
        <strain evidence="2">cv. Nipponbare</strain>
    </source>
</reference>
<dbReference type="EMBL" id="AP014966">
    <property type="protein sequence ID" value="BAT12197.1"/>
    <property type="molecule type" value="Genomic_DNA"/>
</dbReference>
<dbReference type="PaxDb" id="39947-A0A0P0XXK2"/>
<dbReference type="AlphaFoldDB" id="A0A0P0XXK2"/>